<name>A0ABQ4QP31_9HYPH</name>
<reference evidence="2 3" key="1">
    <citation type="journal article" date="2021" name="Front. Microbiol.">
        <title>Comprehensive Comparative Genomics and Phenotyping of Methylobacterium Species.</title>
        <authorList>
            <person name="Alessa O."/>
            <person name="Ogura Y."/>
            <person name="Fujitani Y."/>
            <person name="Takami H."/>
            <person name="Hayashi T."/>
            <person name="Sahin N."/>
            <person name="Tani A."/>
        </authorList>
    </citation>
    <scope>NUCLEOTIDE SEQUENCE [LARGE SCALE GENOMIC DNA]</scope>
    <source>
        <strain evidence="2 3">DSM 23679</strain>
    </source>
</reference>
<proteinExistence type="predicted"/>
<dbReference type="EMBL" id="BPQG01000110">
    <property type="protein sequence ID" value="GJD47043.1"/>
    <property type="molecule type" value="Genomic_DNA"/>
</dbReference>
<feature type="chain" id="PRO_5046417051" evidence="1">
    <location>
        <begin position="22"/>
        <end position="84"/>
    </location>
</feature>
<evidence type="ECO:0000313" key="2">
    <source>
        <dbReference type="EMBL" id="GJD47043.1"/>
    </source>
</evidence>
<sequence>MLRAVLSGFLSILAFVFSARAEAEPRPVDDVFTFACAFLGDCPVRTVPGAPDRDVRPFEGTLGRPCTWRERPTPSGPRRVRACS</sequence>
<keyword evidence="1" id="KW-0732">Signal</keyword>
<organism evidence="2 3">
    <name type="scientific">Methylobacterium cerastii</name>
    <dbReference type="NCBI Taxonomy" id="932741"/>
    <lineage>
        <taxon>Bacteria</taxon>
        <taxon>Pseudomonadati</taxon>
        <taxon>Pseudomonadota</taxon>
        <taxon>Alphaproteobacteria</taxon>
        <taxon>Hyphomicrobiales</taxon>
        <taxon>Methylobacteriaceae</taxon>
        <taxon>Methylobacterium</taxon>
    </lineage>
</organism>
<evidence type="ECO:0000313" key="3">
    <source>
        <dbReference type="Proteomes" id="UP001055117"/>
    </source>
</evidence>
<gene>
    <name evidence="2" type="ORF">AFCDBAGC_4928</name>
</gene>
<accession>A0ABQ4QP31</accession>
<feature type="signal peptide" evidence="1">
    <location>
        <begin position="1"/>
        <end position="21"/>
    </location>
</feature>
<comment type="caution">
    <text evidence="2">The sequence shown here is derived from an EMBL/GenBank/DDBJ whole genome shotgun (WGS) entry which is preliminary data.</text>
</comment>
<protein>
    <submittedName>
        <fullName evidence="2">Uncharacterized protein</fullName>
    </submittedName>
</protein>
<dbReference type="Proteomes" id="UP001055117">
    <property type="component" value="Unassembled WGS sequence"/>
</dbReference>
<keyword evidence="3" id="KW-1185">Reference proteome</keyword>
<evidence type="ECO:0000256" key="1">
    <source>
        <dbReference type="SAM" id="SignalP"/>
    </source>
</evidence>